<name>A0A2N0P841_9GLOM</name>
<accession>A0A2N0P841</accession>
<gene>
    <name evidence="1" type="ORF">RhiirA5_424433</name>
</gene>
<reference evidence="1 2" key="1">
    <citation type="submission" date="2016-04" db="EMBL/GenBank/DDBJ databases">
        <title>Genome analyses suggest a sexual origin of heterokaryosis in a supposedly ancient asexual fungus.</title>
        <authorList>
            <person name="Ropars J."/>
            <person name="Sedzielewska K."/>
            <person name="Noel J."/>
            <person name="Charron P."/>
            <person name="Farinelli L."/>
            <person name="Marton T."/>
            <person name="Kruger M."/>
            <person name="Pelin A."/>
            <person name="Brachmann A."/>
            <person name="Corradi N."/>
        </authorList>
    </citation>
    <scope>NUCLEOTIDE SEQUENCE [LARGE SCALE GENOMIC DNA]</scope>
    <source>
        <strain evidence="1 2">A5</strain>
    </source>
</reference>
<proteinExistence type="predicted"/>
<protein>
    <submittedName>
        <fullName evidence="1">Uncharacterized protein</fullName>
    </submittedName>
</protein>
<organism evidence="1 2">
    <name type="scientific">Rhizophagus irregularis</name>
    <dbReference type="NCBI Taxonomy" id="588596"/>
    <lineage>
        <taxon>Eukaryota</taxon>
        <taxon>Fungi</taxon>
        <taxon>Fungi incertae sedis</taxon>
        <taxon>Mucoromycota</taxon>
        <taxon>Glomeromycotina</taxon>
        <taxon>Glomeromycetes</taxon>
        <taxon>Glomerales</taxon>
        <taxon>Glomeraceae</taxon>
        <taxon>Rhizophagus</taxon>
    </lineage>
</organism>
<evidence type="ECO:0000313" key="1">
    <source>
        <dbReference type="EMBL" id="PKC02994.1"/>
    </source>
</evidence>
<comment type="caution">
    <text evidence="1">The sequence shown here is derived from an EMBL/GenBank/DDBJ whole genome shotgun (WGS) entry which is preliminary data.</text>
</comment>
<dbReference type="Proteomes" id="UP000232722">
    <property type="component" value="Unassembled WGS sequence"/>
</dbReference>
<evidence type="ECO:0000313" key="2">
    <source>
        <dbReference type="Proteomes" id="UP000232722"/>
    </source>
</evidence>
<reference evidence="1 2" key="2">
    <citation type="submission" date="2017-09" db="EMBL/GenBank/DDBJ databases">
        <title>Extensive intraspecific genome diversity in a model arbuscular mycorrhizal fungus.</title>
        <authorList>
            <person name="Chen E.C."/>
            <person name="Morin E."/>
            <person name="Beaudet D."/>
            <person name="Noel J."/>
            <person name="Ndikumana S."/>
            <person name="Charron P."/>
            <person name="St-Onge C."/>
            <person name="Giorgi J."/>
            <person name="Grigoriev I.V."/>
            <person name="Roux C."/>
            <person name="Martin F.M."/>
            <person name="Corradi N."/>
        </authorList>
    </citation>
    <scope>NUCLEOTIDE SEQUENCE [LARGE SCALE GENOMIC DNA]</scope>
    <source>
        <strain evidence="1 2">A5</strain>
    </source>
</reference>
<sequence length="126" mass="14818">MKEYNIIVNVIDDLPSQTLKFVRLNLEDNLLKICQELEKKEVIGNSWLFSKKYSENNDTGYGFAEIAFNQEEFFLLNEIIEKNNYGCTITFDEIKRARSRAFEMKNHEFTAIGSEGYRKSFIKILL</sequence>
<dbReference type="VEuPathDB" id="FungiDB:RhiirA1_499099"/>
<dbReference type="EMBL" id="LLXJ01001273">
    <property type="protein sequence ID" value="PKC02994.1"/>
    <property type="molecule type" value="Genomic_DNA"/>
</dbReference>
<dbReference type="AlphaFoldDB" id="A0A2N0P841"/>